<proteinExistence type="predicted"/>
<organism evidence="1">
    <name type="scientific">uncultured Caudovirales phage</name>
    <dbReference type="NCBI Taxonomy" id="2100421"/>
    <lineage>
        <taxon>Viruses</taxon>
        <taxon>Duplodnaviria</taxon>
        <taxon>Heunggongvirae</taxon>
        <taxon>Uroviricota</taxon>
        <taxon>Caudoviricetes</taxon>
        <taxon>Peduoviridae</taxon>
        <taxon>Maltschvirus</taxon>
        <taxon>Maltschvirus maltsch</taxon>
    </lineage>
</organism>
<reference evidence="1" key="1">
    <citation type="submission" date="2020-05" db="EMBL/GenBank/DDBJ databases">
        <authorList>
            <person name="Chiriac C."/>
            <person name="Salcher M."/>
            <person name="Ghai R."/>
            <person name="Kavagutti S V."/>
        </authorList>
    </citation>
    <scope>NUCLEOTIDE SEQUENCE</scope>
</reference>
<gene>
    <name evidence="1" type="ORF">UFOVP742_33</name>
</gene>
<protein>
    <submittedName>
        <fullName evidence="1">Uncharacterized protein</fullName>
    </submittedName>
</protein>
<name>A0A6J7X324_9CAUD</name>
<evidence type="ECO:0000313" key="1">
    <source>
        <dbReference type="EMBL" id="CAB5224902.1"/>
    </source>
</evidence>
<accession>A0A6J7X324</accession>
<dbReference type="EMBL" id="LR798339">
    <property type="protein sequence ID" value="CAB5224902.1"/>
    <property type="molecule type" value="Genomic_DNA"/>
</dbReference>
<sequence>MKLINLTPHTIHITGYGDVDPSGMAARSHGHLMQVEVLEGVPIMISEFAGVSNLPEPKRGVIYIVPSHVREALPERGDIASPSKLIRNSAGHVIGCGALQVNKSYKVK</sequence>